<dbReference type="OrthoDB" id="366284at2759"/>
<dbReference type="Proteomes" id="UP000054560">
    <property type="component" value="Unassembled WGS sequence"/>
</dbReference>
<feature type="non-terminal residue" evidence="3">
    <location>
        <position position="394"/>
    </location>
</feature>
<dbReference type="GO" id="GO:0005737">
    <property type="term" value="C:cytoplasm"/>
    <property type="evidence" value="ECO:0007669"/>
    <property type="project" value="InterPro"/>
</dbReference>
<dbReference type="InterPro" id="IPR052815">
    <property type="entry name" value="PDCD2-like_regulator"/>
</dbReference>
<evidence type="ECO:0000313" key="4">
    <source>
        <dbReference type="Proteomes" id="UP000054560"/>
    </source>
</evidence>
<dbReference type="PANTHER" id="PTHR46421">
    <property type="entry name" value="PROGRAMMED CELL DEATH PROTEIN 2-LIKE"/>
    <property type="match status" value="1"/>
</dbReference>
<dbReference type="eggNOG" id="KOG2061">
    <property type="taxonomic scope" value="Eukaryota"/>
</dbReference>
<accession>A0A0L0FPM1</accession>
<name>A0A0L0FPM1_9EUKA</name>
<dbReference type="RefSeq" id="XP_014152654.1">
    <property type="nucleotide sequence ID" value="XM_014297179.1"/>
</dbReference>
<sequence length="394" mass="42914">MSVIVGLQDEVIPRKVAHQLPWWENRLGGFPTWLSKESPPASTLRCKRCGLKLALIIQINAPSTDSETEQRVLYLYGCTKWACTNEAGGWCVLRGVRATTRTSAAGPTPPSNTTAAKPSTSSSTTANTLPTPSTTTTHGLTSGSYKSAALKVPAEDAWGVEADDWGVDGDAGQDKAWGADNSDGAEEVSMTELTDLLSKRDAHIQALPKNILNKILVQKAEPGPKEEAEDSLSGAMARLNVDDKQDWSSDTGADTMGDDVAFQGYYIWASGEPEPMKASKHELKLLKQYEQENGKASFDSQSEEWQSEKYESVGGAPDAKAFYRFVKRLEREPNQVFRYEYAGESLNTKATSPKVPLCEHCGAPRFFEIQCFPKLLSCLSLEDRSTGSGAEADD</sequence>
<evidence type="ECO:0000256" key="1">
    <source>
        <dbReference type="SAM" id="MobiDB-lite"/>
    </source>
</evidence>
<dbReference type="GeneID" id="25909337"/>
<evidence type="ECO:0000259" key="2">
    <source>
        <dbReference type="Pfam" id="PF04194"/>
    </source>
</evidence>
<keyword evidence="4" id="KW-1185">Reference proteome</keyword>
<dbReference type="InterPro" id="IPR007320">
    <property type="entry name" value="PDCD2_C"/>
</dbReference>
<dbReference type="PANTHER" id="PTHR46421:SF1">
    <property type="entry name" value="PROGRAMMED CELL DEATH PROTEIN 2-LIKE"/>
    <property type="match status" value="1"/>
</dbReference>
<dbReference type="AlphaFoldDB" id="A0A0L0FPM1"/>
<dbReference type="EMBL" id="KQ242431">
    <property type="protein sequence ID" value="KNC78752.1"/>
    <property type="molecule type" value="Genomic_DNA"/>
</dbReference>
<reference evidence="3 4" key="1">
    <citation type="submission" date="2011-02" db="EMBL/GenBank/DDBJ databases">
        <title>The Genome Sequence of Sphaeroforma arctica JP610.</title>
        <authorList>
            <consortium name="The Broad Institute Genome Sequencing Platform"/>
            <person name="Russ C."/>
            <person name="Cuomo C."/>
            <person name="Young S.K."/>
            <person name="Zeng Q."/>
            <person name="Gargeya S."/>
            <person name="Alvarado L."/>
            <person name="Berlin A."/>
            <person name="Chapman S.B."/>
            <person name="Chen Z."/>
            <person name="Freedman E."/>
            <person name="Gellesch M."/>
            <person name="Goldberg J."/>
            <person name="Griggs A."/>
            <person name="Gujja S."/>
            <person name="Heilman E."/>
            <person name="Heiman D."/>
            <person name="Howarth C."/>
            <person name="Mehta T."/>
            <person name="Neiman D."/>
            <person name="Pearson M."/>
            <person name="Roberts A."/>
            <person name="Saif S."/>
            <person name="Shea T."/>
            <person name="Shenoy N."/>
            <person name="Sisk P."/>
            <person name="Stolte C."/>
            <person name="Sykes S."/>
            <person name="White J."/>
            <person name="Yandava C."/>
            <person name="Burger G."/>
            <person name="Gray M.W."/>
            <person name="Holland P.W.H."/>
            <person name="King N."/>
            <person name="Lang F.B.F."/>
            <person name="Roger A.J."/>
            <person name="Ruiz-Trillo I."/>
            <person name="Haas B."/>
            <person name="Nusbaum C."/>
            <person name="Birren B."/>
        </authorList>
    </citation>
    <scope>NUCLEOTIDE SEQUENCE [LARGE SCALE GENOMIC DNA]</scope>
    <source>
        <strain evidence="3 4">JP610</strain>
    </source>
</reference>
<gene>
    <name evidence="3" type="ORF">SARC_08833</name>
</gene>
<feature type="region of interest" description="Disordered" evidence="1">
    <location>
        <begin position="101"/>
        <end position="142"/>
    </location>
</feature>
<organism evidence="3 4">
    <name type="scientific">Sphaeroforma arctica JP610</name>
    <dbReference type="NCBI Taxonomy" id="667725"/>
    <lineage>
        <taxon>Eukaryota</taxon>
        <taxon>Ichthyosporea</taxon>
        <taxon>Ichthyophonida</taxon>
        <taxon>Sphaeroforma</taxon>
    </lineage>
</organism>
<feature type="domain" description="Programmed cell death protein 2 C-terminal" evidence="2">
    <location>
        <begin position="320"/>
        <end position="384"/>
    </location>
</feature>
<feature type="compositionally biased region" description="Low complexity" evidence="1">
    <location>
        <begin position="111"/>
        <end position="142"/>
    </location>
</feature>
<dbReference type="Pfam" id="PF04194">
    <property type="entry name" value="PDCD2_C"/>
    <property type="match status" value="1"/>
</dbReference>
<evidence type="ECO:0000313" key="3">
    <source>
        <dbReference type="EMBL" id="KNC78752.1"/>
    </source>
</evidence>
<proteinExistence type="predicted"/>
<protein>
    <recommendedName>
        <fullName evidence="2">Programmed cell death protein 2 C-terminal domain-containing protein</fullName>
    </recommendedName>
</protein>
<dbReference type="STRING" id="667725.A0A0L0FPM1"/>